<name>A0A438N4H2_EXOME</name>
<dbReference type="InterPro" id="IPR040841">
    <property type="entry name" value="Luciferase_dom"/>
</dbReference>
<keyword evidence="1" id="KW-0472">Membrane</keyword>
<comment type="caution">
    <text evidence="3">The sequence shown here is derived from an EMBL/GenBank/DDBJ whole genome shotgun (WGS) entry which is preliminary data.</text>
</comment>
<dbReference type="PANTHER" id="PTHR38695:SF1">
    <property type="entry name" value="AMINO ACID PERMEASE_ SLC12A DOMAIN-CONTAINING PROTEIN"/>
    <property type="match status" value="1"/>
</dbReference>
<dbReference type="PANTHER" id="PTHR38695">
    <property type="entry name" value="AMINO ACID PERMEASE_ SLC12A DOMAIN-CONTAINING PROTEIN"/>
    <property type="match status" value="1"/>
</dbReference>
<proteinExistence type="predicted"/>
<evidence type="ECO:0000259" key="2">
    <source>
        <dbReference type="Pfam" id="PF17648"/>
    </source>
</evidence>
<keyword evidence="1" id="KW-1133">Transmembrane helix</keyword>
<dbReference type="Proteomes" id="UP000288859">
    <property type="component" value="Unassembled WGS sequence"/>
</dbReference>
<dbReference type="EMBL" id="NAJM01000022">
    <property type="protein sequence ID" value="RVX70582.1"/>
    <property type="molecule type" value="Genomic_DNA"/>
</dbReference>
<organism evidence="3 4">
    <name type="scientific">Exophiala mesophila</name>
    <name type="common">Black yeast-like fungus</name>
    <dbReference type="NCBI Taxonomy" id="212818"/>
    <lineage>
        <taxon>Eukaryota</taxon>
        <taxon>Fungi</taxon>
        <taxon>Dikarya</taxon>
        <taxon>Ascomycota</taxon>
        <taxon>Pezizomycotina</taxon>
        <taxon>Eurotiomycetes</taxon>
        <taxon>Chaetothyriomycetidae</taxon>
        <taxon>Chaetothyriales</taxon>
        <taxon>Herpotrichiellaceae</taxon>
        <taxon>Exophiala</taxon>
    </lineage>
</organism>
<keyword evidence="1" id="KW-0812">Transmembrane</keyword>
<dbReference type="AlphaFoldDB" id="A0A438N4H2"/>
<reference evidence="3 4" key="1">
    <citation type="submission" date="2017-03" db="EMBL/GenBank/DDBJ databases">
        <title>Genomes of endolithic fungi from Antarctica.</title>
        <authorList>
            <person name="Coleine C."/>
            <person name="Masonjones S."/>
            <person name="Stajich J.E."/>
        </authorList>
    </citation>
    <scope>NUCLEOTIDE SEQUENCE [LARGE SCALE GENOMIC DNA]</scope>
    <source>
        <strain evidence="3 4">CCFEE 6314</strain>
    </source>
</reference>
<feature type="domain" description="Luciferase" evidence="2">
    <location>
        <begin position="183"/>
        <end position="261"/>
    </location>
</feature>
<accession>A0A438N4H2</accession>
<protein>
    <recommendedName>
        <fullName evidence="2">Luciferase domain-containing protein</fullName>
    </recommendedName>
</protein>
<dbReference type="VEuPathDB" id="FungiDB:PV10_09075"/>
<sequence length="272" mass="30301">MAVHTINADVHYASLTGLSISLGLSAVALVLGLSSLLFLGLIWCVQDYRAFKALGPGGPPYNIRGWMTVAFLVKPFTLSARDTTWTGDYPTSGAHKSLLALPMRKGGRPDVRGIAPQRQFSQRPLPEMNQRIIGLLTASAMNNPNFLQQRVSSLEKHHSALFVHPSLLHQKCNLPQTATATKGEIGHIHGDSSLHLYLSPADARVVIEKGWAQRHRLARTQPWWYPGRKRFVCGIGDTFLMIYAPRDDMELRVLEILIRESARFMTAQEDII</sequence>
<dbReference type="OrthoDB" id="5358398at2759"/>
<evidence type="ECO:0000256" key="1">
    <source>
        <dbReference type="SAM" id="Phobius"/>
    </source>
</evidence>
<gene>
    <name evidence="3" type="ORF">B0A52_05233</name>
</gene>
<dbReference type="InterPro" id="IPR048273">
    <property type="entry name" value="Luciferase"/>
</dbReference>
<evidence type="ECO:0000313" key="3">
    <source>
        <dbReference type="EMBL" id="RVX70582.1"/>
    </source>
</evidence>
<feature type="transmembrane region" description="Helical" evidence="1">
    <location>
        <begin position="20"/>
        <end position="45"/>
    </location>
</feature>
<dbReference type="Pfam" id="PF17648">
    <property type="entry name" value="Luciferase"/>
    <property type="match status" value="1"/>
</dbReference>
<evidence type="ECO:0000313" key="4">
    <source>
        <dbReference type="Proteomes" id="UP000288859"/>
    </source>
</evidence>